<evidence type="ECO:0000313" key="10">
    <source>
        <dbReference type="EMBL" id="WFT76668.1"/>
    </source>
</evidence>
<dbReference type="GO" id="GO:0004070">
    <property type="term" value="F:aspartate carbamoyltransferase activity"/>
    <property type="evidence" value="ECO:0007669"/>
    <property type="project" value="UniProtKB-EC"/>
</dbReference>
<evidence type="ECO:0000256" key="1">
    <source>
        <dbReference type="ARBA" id="ARBA00004852"/>
    </source>
</evidence>
<feature type="binding site" evidence="7">
    <location>
        <position position="250"/>
    </location>
    <ligand>
        <name>carbamoyl phosphate</name>
        <dbReference type="ChEBI" id="CHEBI:58228"/>
    </ligand>
</feature>
<evidence type="ECO:0000256" key="5">
    <source>
        <dbReference type="ARBA" id="ARBA00043884"/>
    </source>
</evidence>
<proteinExistence type="inferred from homology"/>
<dbReference type="EC" id="2.1.3.2" evidence="7"/>
<dbReference type="InterPro" id="IPR006130">
    <property type="entry name" value="Asp/Orn_carbamoylTrfase"/>
</dbReference>
<keyword evidence="11" id="KW-1185">Reference proteome</keyword>
<name>A0ABY8J2E5_9BACI</name>
<dbReference type="SUPFAM" id="SSF53671">
    <property type="entry name" value="Aspartate/ornithine carbamoyltransferase"/>
    <property type="match status" value="1"/>
</dbReference>
<feature type="binding site" evidence="7">
    <location>
        <position position="128"/>
    </location>
    <ligand>
        <name>carbamoyl phosphate</name>
        <dbReference type="ChEBI" id="CHEBI:58228"/>
    </ligand>
</feature>
<dbReference type="InterPro" id="IPR002082">
    <property type="entry name" value="Asp_carbamoyltransf"/>
</dbReference>
<dbReference type="NCBIfam" id="TIGR00670">
    <property type="entry name" value="asp_carb_tr"/>
    <property type="match status" value="1"/>
</dbReference>
<keyword evidence="3 7" id="KW-0808">Transferase</keyword>
<evidence type="ECO:0000256" key="6">
    <source>
        <dbReference type="ARBA" id="ARBA00048859"/>
    </source>
</evidence>
<dbReference type="RefSeq" id="WP_283078617.1">
    <property type="nucleotide sequence ID" value="NZ_CP121671.1"/>
</dbReference>
<evidence type="ECO:0000313" key="11">
    <source>
        <dbReference type="Proteomes" id="UP001221597"/>
    </source>
</evidence>
<dbReference type="PRINTS" id="PR00101">
    <property type="entry name" value="ATCASE"/>
</dbReference>
<organism evidence="10 11">
    <name type="scientific">Halobacillus naozhouensis</name>
    <dbReference type="NCBI Taxonomy" id="554880"/>
    <lineage>
        <taxon>Bacteria</taxon>
        <taxon>Bacillati</taxon>
        <taxon>Bacillota</taxon>
        <taxon>Bacilli</taxon>
        <taxon>Bacillales</taxon>
        <taxon>Bacillaceae</taxon>
        <taxon>Halobacillus</taxon>
    </lineage>
</organism>
<dbReference type="InterPro" id="IPR006132">
    <property type="entry name" value="Asp/Orn_carbamoyltranf_P-bd"/>
</dbReference>
<dbReference type="PROSITE" id="PS00097">
    <property type="entry name" value="CARBAMOYLTRANSFERASE"/>
    <property type="match status" value="1"/>
</dbReference>
<dbReference type="Pfam" id="PF02729">
    <property type="entry name" value="OTCace_N"/>
    <property type="match status" value="1"/>
</dbReference>
<dbReference type="Pfam" id="PF00185">
    <property type="entry name" value="OTCace"/>
    <property type="match status" value="1"/>
</dbReference>
<dbReference type="PANTHER" id="PTHR45753:SF6">
    <property type="entry name" value="ASPARTATE CARBAMOYLTRANSFERASE"/>
    <property type="match status" value="1"/>
</dbReference>
<evidence type="ECO:0000256" key="3">
    <source>
        <dbReference type="ARBA" id="ARBA00022679"/>
    </source>
</evidence>
<comment type="subunit">
    <text evidence="7">Heterododecamer (2C3:3R2) of six catalytic PyrB chains organized as two trimers (C3), and six regulatory PyrI chains organized as three dimers (R2).</text>
</comment>
<dbReference type="Gene3D" id="3.40.50.1370">
    <property type="entry name" value="Aspartate/ornithine carbamoyltransferase"/>
    <property type="match status" value="2"/>
</dbReference>
<dbReference type="InterPro" id="IPR006131">
    <property type="entry name" value="Asp_carbamoyltransf_Asp/Orn-bd"/>
</dbReference>
<dbReference type="NCBIfam" id="NF002032">
    <property type="entry name" value="PRK00856.1"/>
    <property type="match status" value="1"/>
</dbReference>
<feature type="binding site" evidence="7">
    <location>
        <position position="131"/>
    </location>
    <ligand>
        <name>carbamoyl phosphate</name>
        <dbReference type="ChEBI" id="CHEBI:58228"/>
    </ligand>
</feature>
<evidence type="ECO:0000259" key="8">
    <source>
        <dbReference type="Pfam" id="PF00185"/>
    </source>
</evidence>
<dbReference type="EMBL" id="CP121671">
    <property type="protein sequence ID" value="WFT76668.1"/>
    <property type="molecule type" value="Genomic_DNA"/>
</dbReference>
<comment type="catalytic activity">
    <reaction evidence="6 7">
        <text>carbamoyl phosphate + L-aspartate = N-carbamoyl-L-aspartate + phosphate + H(+)</text>
        <dbReference type="Rhea" id="RHEA:20013"/>
        <dbReference type="ChEBI" id="CHEBI:15378"/>
        <dbReference type="ChEBI" id="CHEBI:29991"/>
        <dbReference type="ChEBI" id="CHEBI:32814"/>
        <dbReference type="ChEBI" id="CHEBI:43474"/>
        <dbReference type="ChEBI" id="CHEBI:58228"/>
        <dbReference type="EC" id="2.1.3.2"/>
    </reaction>
</comment>
<comment type="function">
    <text evidence="5 7">Catalyzes the condensation of carbamoyl phosphate and aspartate to form carbamoyl aspartate and inorganic phosphate, the committed step in the de novo pyrimidine nucleotide biosynthesis pathway.</text>
</comment>
<dbReference type="HAMAP" id="MF_00001">
    <property type="entry name" value="Asp_carb_tr"/>
    <property type="match status" value="1"/>
</dbReference>
<comment type="pathway">
    <text evidence="1 7">Pyrimidine metabolism; UMP biosynthesis via de novo pathway; (S)-dihydroorotate from bicarbonate: step 2/3.</text>
</comment>
<dbReference type="Proteomes" id="UP001221597">
    <property type="component" value="Chromosome"/>
</dbReference>
<dbReference type="InterPro" id="IPR036901">
    <property type="entry name" value="Asp/Orn_carbamoylTrfase_sf"/>
</dbReference>
<feature type="binding site" evidence="7">
    <location>
        <position position="49"/>
    </location>
    <ligand>
        <name>carbamoyl phosphate</name>
        <dbReference type="ChEBI" id="CHEBI:58228"/>
    </ligand>
</feature>
<evidence type="ECO:0000259" key="9">
    <source>
        <dbReference type="Pfam" id="PF02729"/>
    </source>
</evidence>
<feature type="binding site" evidence="7">
    <location>
        <position position="251"/>
    </location>
    <ligand>
        <name>carbamoyl phosphate</name>
        <dbReference type="ChEBI" id="CHEBI:58228"/>
    </ligand>
</feature>
<accession>A0ABY8J2E5</accession>
<protein>
    <recommendedName>
        <fullName evidence="7">Aspartate carbamoyltransferase</fullName>
        <ecNumber evidence="7">2.1.3.2</ecNumber>
    </recommendedName>
    <alternativeName>
        <fullName evidence="7">Aspartate transcarbamylase</fullName>
        <shortName evidence="7">ATCase</shortName>
    </alternativeName>
</protein>
<evidence type="ECO:0000256" key="7">
    <source>
        <dbReference type="HAMAP-Rule" id="MF_00001"/>
    </source>
</evidence>
<evidence type="ECO:0000256" key="2">
    <source>
        <dbReference type="ARBA" id="ARBA00008896"/>
    </source>
</evidence>
<feature type="binding site" evidence="7">
    <location>
        <position position="211"/>
    </location>
    <ligand>
        <name>L-aspartate</name>
        <dbReference type="ChEBI" id="CHEBI:29991"/>
    </ligand>
</feature>
<feature type="binding site" evidence="7">
    <location>
        <position position="99"/>
    </location>
    <ligand>
        <name>carbamoyl phosphate</name>
        <dbReference type="ChEBI" id="CHEBI:58228"/>
    </ligand>
</feature>
<gene>
    <name evidence="7" type="primary">pyrB</name>
    <name evidence="10" type="ORF">P9989_10040</name>
</gene>
<evidence type="ECO:0000256" key="4">
    <source>
        <dbReference type="ARBA" id="ARBA00022975"/>
    </source>
</evidence>
<sequence>MQHLLSMNDLTKQEIMNLIDTAQAIESGEHILPMERTFASNIFLEPSTRTKNSFYIAEKRLGMEVLDMNGVDSSVTKGETLEDTLKTLQAIGVKLAVVRQPEVGVLQQAAHEVSSLSIINAGDGTGEHPTQSLLDLYTISKEFSSFEGLRVAIAGDIKHSRVARSNACALEKLGAHVCFVAPEAWRDESISINYISMDEACEQVDVLMLLRIQHERHIISDNQGDYLQEFGLTIERERCMKDEAVILHPAPVNRGVEIDSSLVESEKSRIFQQMSNGVLMRMAIIQTLLKGELQYEY</sequence>
<feature type="binding site" evidence="7">
    <location>
        <position position="161"/>
    </location>
    <ligand>
        <name>L-aspartate</name>
        <dbReference type="ChEBI" id="CHEBI:29991"/>
    </ligand>
</feature>
<feature type="binding site" evidence="7">
    <location>
        <position position="50"/>
    </location>
    <ligand>
        <name>carbamoyl phosphate</name>
        <dbReference type="ChEBI" id="CHEBI:58228"/>
    </ligand>
</feature>
<dbReference type="PANTHER" id="PTHR45753">
    <property type="entry name" value="ORNITHINE CARBAMOYLTRANSFERASE, MITOCHONDRIAL"/>
    <property type="match status" value="1"/>
</dbReference>
<comment type="similarity">
    <text evidence="2 7">Belongs to the aspartate/ornithine carbamoyltransferase superfamily. ATCase family.</text>
</comment>
<feature type="binding site" evidence="7">
    <location>
        <position position="77"/>
    </location>
    <ligand>
        <name>L-aspartate</name>
        <dbReference type="ChEBI" id="CHEBI:29991"/>
    </ligand>
</feature>
<reference evidence="10 11" key="1">
    <citation type="submission" date="2023-04" db="EMBL/GenBank/DDBJ databases">
        <title>Genome sequence of Halobacillus naozhouensis KACC 21980.</title>
        <authorList>
            <person name="Kim S."/>
            <person name="Heo J."/>
            <person name="Kwon S.-W."/>
        </authorList>
    </citation>
    <scope>NUCLEOTIDE SEQUENCE [LARGE SCALE GENOMIC DNA]</scope>
    <source>
        <strain evidence="10 11">KCTC 13234</strain>
    </source>
</reference>
<dbReference type="PRINTS" id="PR00100">
    <property type="entry name" value="AOTCASE"/>
</dbReference>
<feature type="domain" description="Aspartate/ornithine carbamoyltransferase carbamoyl-P binding" evidence="9">
    <location>
        <begin position="2"/>
        <end position="140"/>
    </location>
</feature>
<keyword evidence="4 7" id="KW-0665">Pyrimidine biosynthesis</keyword>
<feature type="domain" description="Aspartate/ornithine carbamoyltransferase Asp/Orn-binding" evidence="8">
    <location>
        <begin position="147"/>
        <end position="287"/>
    </location>
</feature>